<comment type="caution">
    <text evidence="2">The sequence shown here is derived from an EMBL/GenBank/DDBJ whole genome shotgun (WGS) entry which is preliminary data.</text>
</comment>
<sequence>MSVASVYILLSFSVIFVCTEPRFATIGHHYEFDDTLQRARRGEMRSFDKGLFMDEDMKLEPSFSPIDVLHSPVVVRQSRNQLHQLNRLLKKPVFNFANLFRRTY</sequence>
<feature type="signal peptide" evidence="1">
    <location>
        <begin position="1"/>
        <end position="19"/>
    </location>
</feature>
<evidence type="ECO:0000256" key="1">
    <source>
        <dbReference type="SAM" id="SignalP"/>
    </source>
</evidence>
<organism evidence="2 3">
    <name type="scientific">Toxocara canis</name>
    <name type="common">Canine roundworm</name>
    <dbReference type="NCBI Taxonomy" id="6265"/>
    <lineage>
        <taxon>Eukaryota</taxon>
        <taxon>Metazoa</taxon>
        <taxon>Ecdysozoa</taxon>
        <taxon>Nematoda</taxon>
        <taxon>Chromadorea</taxon>
        <taxon>Rhabditida</taxon>
        <taxon>Spirurina</taxon>
        <taxon>Ascaridomorpha</taxon>
        <taxon>Ascaridoidea</taxon>
        <taxon>Toxocaridae</taxon>
        <taxon>Toxocara</taxon>
    </lineage>
</organism>
<accession>A0A0B2VTA3</accession>
<reference evidence="2 3" key="1">
    <citation type="submission" date="2014-11" db="EMBL/GenBank/DDBJ databases">
        <title>Genetic blueprint of the zoonotic pathogen Toxocara canis.</title>
        <authorList>
            <person name="Zhu X.-Q."/>
            <person name="Korhonen P.K."/>
            <person name="Cai H."/>
            <person name="Young N.D."/>
            <person name="Nejsum P."/>
            <person name="von Samson-Himmelstjerna G."/>
            <person name="Boag P.R."/>
            <person name="Tan P."/>
            <person name="Li Q."/>
            <person name="Min J."/>
            <person name="Yang Y."/>
            <person name="Wang X."/>
            <person name="Fang X."/>
            <person name="Hall R.S."/>
            <person name="Hofmann A."/>
            <person name="Sternberg P.W."/>
            <person name="Jex A.R."/>
            <person name="Gasser R.B."/>
        </authorList>
    </citation>
    <scope>NUCLEOTIDE SEQUENCE [LARGE SCALE GENOMIC DNA]</scope>
    <source>
        <strain evidence="2">PN_DK_2014</strain>
    </source>
</reference>
<evidence type="ECO:0000313" key="3">
    <source>
        <dbReference type="Proteomes" id="UP000031036"/>
    </source>
</evidence>
<dbReference type="OrthoDB" id="10584967at2759"/>
<dbReference type="Proteomes" id="UP000031036">
    <property type="component" value="Unassembled WGS sequence"/>
</dbReference>
<protein>
    <submittedName>
        <fullName evidence="2">Uncharacterized protein</fullName>
    </submittedName>
</protein>
<feature type="chain" id="PRO_5002077601" evidence="1">
    <location>
        <begin position="20"/>
        <end position="104"/>
    </location>
</feature>
<gene>
    <name evidence="2" type="ORF">Tcan_09522</name>
</gene>
<dbReference type="AlphaFoldDB" id="A0A0B2VTA3"/>
<keyword evidence="3" id="KW-1185">Reference proteome</keyword>
<proteinExistence type="predicted"/>
<name>A0A0B2VTA3_TOXCA</name>
<dbReference type="EMBL" id="JPKZ01001038">
    <property type="protein sequence ID" value="KHN84200.1"/>
    <property type="molecule type" value="Genomic_DNA"/>
</dbReference>
<keyword evidence="1" id="KW-0732">Signal</keyword>
<evidence type="ECO:0000313" key="2">
    <source>
        <dbReference type="EMBL" id="KHN84200.1"/>
    </source>
</evidence>